<proteinExistence type="predicted"/>
<sequence>MLHHLGSGACSSGMDREKINLMCVADTVGDAYSDIPDTDSDLSAIKPHRLIALQRESLIAFAVRSCHKCDKVFKSLQSLDKHPISAAHEMRVFHCPVSLLLGDRRSGSTQSFTTISGLAQHVESKSCVGGIAMLRDAALYLESRFQQVGWMTKILVVTT</sequence>
<evidence type="ECO:0000313" key="2">
    <source>
        <dbReference type="EMBL" id="KAJ5522928.1"/>
    </source>
</evidence>
<comment type="caution">
    <text evidence="2">The sequence shown here is derived from an EMBL/GenBank/DDBJ whole genome shotgun (WGS) entry which is preliminary data.</text>
</comment>
<evidence type="ECO:0000313" key="3">
    <source>
        <dbReference type="Proteomes" id="UP001220324"/>
    </source>
</evidence>
<organism evidence="2 3">
    <name type="scientific">Penicillium frequentans</name>
    <dbReference type="NCBI Taxonomy" id="3151616"/>
    <lineage>
        <taxon>Eukaryota</taxon>
        <taxon>Fungi</taxon>
        <taxon>Dikarya</taxon>
        <taxon>Ascomycota</taxon>
        <taxon>Pezizomycotina</taxon>
        <taxon>Eurotiomycetes</taxon>
        <taxon>Eurotiomycetidae</taxon>
        <taxon>Eurotiales</taxon>
        <taxon>Aspergillaceae</taxon>
        <taxon>Penicillium</taxon>
    </lineage>
</organism>
<feature type="domain" description="C2H2-type" evidence="1">
    <location>
        <begin position="66"/>
        <end position="88"/>
    </location>
</feature>
<dbReference type="AlphaFoldDB" id="A0AAD6G8W7"/>
<name>A0AAD6G8W7_9EURO</name>
<dbReference type="InterPro" id="IPR013087">
    <property type="entry name" value="Znf_C2H2_type"/>
</dbReference>
<dbReference type="EMBL" id="JAQIZZ010000011">
    <property type="protein sequence ID" value="KAJ5522928.1"/>
    <property type="molecule type" value="Genomic_DNA"/>
</dbReference>
<accession>A0AAD6G8W7</accession>
<protein>
    <recommendedName>
        <fullName evidence="1">C2H2-type domain-containing protein</fullName>
    </recommendedName>
</protein>
<keyword evidence="3" id="KW-1185">Reference proteome</keyword>
<dbReference type="PROSITE" id="PS00028">
    <property type="entry name" value="ZINC_FINGER_C2H2_1"/>
    <property type="match status" value="1"/>
</dbReference>
<dbReference type="Gene3D" id="3.30.160.60">
    <property type="entry name" value="Classic Zinc Finger"/>
    <property type="match status" value="1"/>
</dbReference>
<reference evidence="2 3" key="1">
    <citation type="journal article" date="2023" name="IMA Fungus">
        <title>Comparative genomic study of the Penicillium genus elucidates a diverse pangenome and 15 lateral gene transfer events.</title>
        <authorList>
            <person name="Petersen C."/>
            <person name="Sorensen T."/>
            <person name="Nielsen M.R."/>
            <person name="Sondergaard T.E."/>
            <person name="Sorensen J.L."/>
            <person name="Fitzpatrick D.A."/>
            <person name="Frisvad J.C."/>
            <person name="Nielsen K.L."/>
        </authorList>
    </citation>
    <scope>NUCLEOTIDE SEQUENCE [LARGE SCALE GENOMIC DNA]</scope>
    <source>
        <strain evidence="2 3">IBT 35679</strain>
    </source>
</reference>
<dbReference type="Proteomes" id="UP001220324">
    <property type="component" value="Unassembled WGS sequence"/>
</dbReference>
<evidence type="ECO:0000259" key="1">
    <source>
        <dbReference type="PROSITE" id="PS00028"/>
    </source>
</evidence>
<gene>
    <name evidence="2" type="ORF">N7494_013242</name>
</gene>